<proteinExistence type="inferred from homology"/>
<dbReference type="AlphaFoldDB" id="A0A918RMK8"/>
<dbReference type="EMBL" id="BMXA01000001">
    <property type="protein sequence ID" value="GHA02187.1"/>
    <property type="molecule type" value="Genomic_DNA"/>
</dbReference>
<dbReference type="NCBIfam" id="NF002542">
    <property type="entry name" value="PRK02101.1-3"/>
    <property type="match status" value="1"/>
</dbReference>
<evidence type="ECO:0000313" key="2">
    <source>
        <dbReference type="EMBL" id="GHA02187.1"/>
    </source>
</evidence>
<name>A0A918RMK8_9GAMM</name>
<dbReference type="HAMAP" id="MF_00652">
    <property type="entry name" value="UPF0246"/>
    <property type="match status" value="1"/>
</dbReference>
<evidence type="ECO:0000256" key="1">
    <source>
        <dbReference type="HAMAP-Rule" id="MF_00652"/>
    </source>
</evidence>
<keyword evidence="3" id="KW-1185">Reference proteome</keyword>
<organism evidence="2 3">
    <name type="scientific">Arenicella chitinivorans</name>
    <dbReference type="NCBI Taxonomy" id="1329800"/>
    <lineage>
        <taxon>Bacteria</taxon>
        <taxon>Pseudomonadati</taxon>
        <taxon>Pseudomonadota</taxon>
        <taxon>Gammaproteobacteria</taxon>
        <taxon>Arenicellales</taxon>
        <taxon>Arenicellaceae</taxon>
        <taxon>Arenicella</taxon>
    </lineage>
</organism>
<gene>
    <name evidence="2" type="ORF">GCM10008090_09340</name>
</gene>
<evidence type="ECO:0000313" key="3">
    <source>
        <dbReference type="Proteomes" id="UP000614811"/>
    </source>
</evidence>
<dbReference type="GO" id="GO:0005829">
    <property type="term" value="C:cytosol"/>
    <property type="evidence" value="ECO:0007669"/>
    <property type="project" value="TreeGrafter"/>
</dbReference>
<dbReference type="PANTHER" id="PTHR30283:SF4">
    <property type="entry name" value="PEROXIDE STRESS RESISTANCE PROTEIN YAAA"/>
    <property type="match status" value="1"/>
</dbReference>
<sequence length="231" mass="26601">MLDQSEPLVDLLSTFSPADLEKLMLISPKLAELNVERFHQWRRPFNIKNAKQSIEAFQGDVYTGLAVENFSDDDFLYAQEHLRILSGLYGVLRPLDLMQPYRLEMGTKLVNEKGATLYAYWGDTITDNLNQQLQRLKSEVLVNLASNEYFKSVKPKKLHADIITPVFKDWKNGDYKVISFFAKKARGQMSAWVLQNRIDSPEALLEFNVDGYVYSASHSDEKSPVFIRKQD</sequence>
<dbReference type="Proteomes" id="UP000614811">
    <property type="component" value="Unassembled WGS sequence"/>
</dbReference>
<accession>A0A918RMK8</accession>
<comment type="similarity">
    <text evidence="1">Belongs to the UPF0246 family.</text>
</comment>
<reference evidence="2" key="1">
    <citation type="journal article" date="2014" name="Int. J. Syst. Evol. Microbiol.">
        <title>Complete genome sequence of Corynebacterium casei LMG S-19264T (=DSM 44701T), isolated from a smear-ripened cheese.</title>
        <authorList>
            <consortium name="US DOE Joint Genome Institute (JGI-PGF)"/>
            <person name="Walter F."/>
            <person name="Albersmeier A."/>
            <person name="Kalinowski J."/>
            <person name="Ruckert C."/>
        </authorList>
    </citation>
    <scope>NUCLEOTIDE SEQUENCE</scope>
    <source>
        <strain evidence="2">KCTC 12711</strain>
    </source>
</reference>
<protein>
    <recommendedName>
        <fullName evidence="1">UPF0246 protein GCM10008090_09340</fullName>
    </recommendedName>
</protein>
<dbReference type="Pfam" id="PF03883">
    <property type="entry name" value="H2O2_YaaD"/>
    <property type="match status" value="1"/>
</dbReference>
<dbReference type="PANTHER" id="PTHR30283">
    <property type="entry name" value="PEROXIDE STRESS RESPONSE PROTEIN YAAA"/>
    <property type="match status" value="1"/>
</dbReference>
<dbReference type="InterPro" id="IPR005583">
    <property type="entry name" value="YaaA"/>
</dbReference>
<dbReference type="GO" id="GO:0033194">
    <property type="term" value="P:response to hydroperoxide"/>
    <property type="evidence" value="ECO:0007669"/>
    <property type="project" value="TreeGrafter"/>
</dbReference>
<comment type="caution">
    <text evidence="2">The sequence shown here is derived from an EMBL/GenBank/DDBJ whole genome shotgun (WGS) entry which is preliminary data.</text>
</comment>
<reference evidence="2" key="2">
    <citation type="submission" date="2020-09" db="EMBL/GenBank/DDBJ databases">
        <authorList>
            <person name="Sun Q."/>
            <person name="Kim S."/>
        </authorList>
    </citation>
    <scope>NUCLEOTIDE SEQUENCE</scope>
    <source>
        <strain evidence="2">KCTC 12711</strain>
    </source>
</reference>